<reference evidence="2" key="1">
    <citation type="submission" date="2025-08" db="UniProtKB">
        <authorList>
            <consortium name="RefSeq"/>
        </authorList>
    </citation>
    <scope>IDENTIFICATION</scope>
    <source>
        <tissue evidence="2">Seedling</tissue>
    </source>
</reference>
<gene>
    <name evidence="2" type="primary">LOC107426818</name>
</gene>
<dbReference type="KEGG" id="zju:107426818"/>
<protein>
    <submittedName>
        <fullName evidence="2">Uncharacterized protein LOC107426818</fullName>
    </submittedName>
</protein>
<evidence type="ECO:0000313" key="2">
    <source>
        <dbReference type="RefSeq" id="XP_015892600.3"/>
    </source>
</evidence>
<dbReference type="Proteomes" id="UP001652623">
    <property type="component" value="Chromosome 9"/>
</dbReference>
<evidence type="ECO:0000313" key="1">
    <source>
        <dbReference type="Proteomes" id="UP001652623"/>
    </source>
</evidence>
<name>A0A6P4A998_ZIZJJ</name>
<dbReference type="GeneID" id="107426818"/>
<sequence length="123" mass="13510">MTSKDKPKQTLLKWSTGHPVPSVAASKASLELHHIQGKRGIWFCGAYQGYGFHEDGLKVSSRIYSLRVRFHLLAGMAAAHGILGESCALHSNPKHMVTSLMEIGACLFITRFLGYYVSTGCLM</sequence>
<organism evidence="1 2">
    <name type="scientific">Ziziphus jujuba</name>
    <name type="common">Chinese jujube</name>
    <name type="synonym">Ziziphus sativa</name>
    <dbReference type="NCBI Taxonomy" id="326968"/>
    <lineage>
        <taxon>Eukaryota</taxon>
        <taxon>Viridiplantae</taxon>
        <taxon>Streptophyta</taxon>
        <taxon>Embryophyta</taxon>
        <taxon>Tracheophyta</taxon>
        <taxon>Spermatophyta</taxon>
        <taxon>Magnoliopsida</taxon>
        <taxon>eudicotyledons</taxon>
        <taxon>Gunneridae</taxon>
        <taxon>Pentapetalae</taxon>
        <taxon>rosids</taxon>
        <taxon>fabids</taxon>
        <taxon>Rosales</taxon>
        <taxon>Rhamnaceae</taxon>
        <taxon>Paliureae</taxon>
        <taxon>Ziziphus</taxon>
    </lineage>
</organism>
<dbReference type="AlphaFoldDB" id="A0A6P4A998"/>
<proteinExistence type="predicted"/>
<dbReference type="RefSeq" id="XP_015892600.3">
    <property type="nucleotide sequence ID" value="XM_016037114.3"/>
</dbReference>
<keyword evidence="1" id="KW-1185">Reference proteome</keyword>
<dbReference type="InParanoid" id="A0A6P4A998"/>
<accession>A0A6P4A998</accession>